<proteinExistence type="predicted"/>
<dbReference type="RefSeq" id="YP_009035119.1">
    <property type="nucleotide sequence ID" value="NC_024203.1"/>
</dbReference>
<gene>
    <name evidence="1" type="ORF">P092_0058</name>
</gene>
<dbReference type="KEGG" id="vg:19526934"/>
<name>X4YWG6_9CAUD</name>
<dbReference type="GeneID" id="19526934"/>
<protein>
    <submittedName>
        <fullName evidence="1">Uncharacterized protein</fullName>
    </submittedName>
</protein>
<dbReference type="EMBL" id="KJ489011">
    <property type="protein sequence ID" value="AHV83099.1"/>
    <property type="molecule type" value="Genomic_DNA"/>
</dbReference>
<organism evidence="1 2">
    <name type="scientific">Lactococcus phage P092</name>
    <dbReference type="NCBI Taxonomy" id="1476887"/>
    <lineage>
        <taxon>Viruses</taxon>
        <taxon>Duplodnaviria</taxon>
        <taxon>Heunggongvirae</taxon>
        <taxon>Uroviricota</taxon>
        <taxon>Caudoviricetes</taxon>
        <taxon>Nevevirus</taxon>
        <taxon>Nevevirus P092</taxon>
    </lineage>
</organism>
<evidence type="ECO:0000313" key="2">
    <source>
        <dbReference type="Proteomes" id="UP000019789"/>
    </source>
</evidence>
<dbReference type="Proteomes" id="UP000019789">
    <property type="component" value="Segment"/>
</dbReference>
<sequence>MKVRVVDVYLNHKRDVKLGTFLIDDDIADSLLQCINLGEVKLGSAVYSDIDPKDISCIESLSILIGPNSLEDKNEIL</sequence>
<accession>X4YWG6</accession>
<reference evidence="1 2" key="1">
    <citation type="submission" date="2014-02" db="EMBL/GenBank/DDBJ databases">
        <title>Complete genome sequences of four novel Lactococcus lactis phages distantly related to the rare 1706 phage species.</title>
        <authorList>
            <person name="Kot W."/>
            <person name="Neve H."/>
            <person name="Vogensen F.K."/>
            <person name="Heller K.J."/>
            <person name="Hansen L.H."/>
        </authorList>
    </citation>
    <scope>NUCLEOTIDE SEQUENCE [LARGE SCALE GENOMIC DNA]</scope>
</reference>
<evidence type="ECO:0000313" key="1">
    <source>
        <dbReference type="EMBL" id="AHV83099.1"/>
    </source>
</evidence>
<keyword evidence="2" id="KW-1185">Reference proteome</keyword>